<sequence>MMLSHHLRSHLQGLAIKRVDSGVIAFAILFAKTLHQGRHFAGRIEHGEQQRSENQRRDAGFLRPSAGGPWTNDEVAISVA</sequence>
<feature type="region of interest" description="Disordered" evidence="1">
    <location>
        <begin position="43"/>
        <end position="72"/>
    </location>
</feature>
<reference evidence="2 3" key="1">
    <citation type="submission" date="2017-10" db="EMBL/GenBank/DDBJ databases">
        <title>Draft genome of Longibacter Salinarum.</title>
        <authorList>
            <person name="Goh K.M."/>
            <person name="Shamsir M.S."/>
            <person name="Lim S.W."/>
        </authorList>
    </citation>
    <scope>NUCLEOTIDE SEQUENCE [LARGE SCALE GENOMIC DNA]</scope>
    <source>
        <strain evidence="2 3">KCTC 52045</strain>
    </source>
</reference>
<keyword evidence="3" id="KW-1185">Reference proteome</keyword>
<evidence type="ECO:0000313" key="2">
    <source>
        <dbReference type="EMBL" id="PEN13758.1"/>
    </source>
</evidence>
<evidence type="ECO:0000256" key="1">
    <source>
        <dbReference type="SAM" id="MobiDB-lite"/>
    </source>
</evidence>
<protein>
    <submittedName>
        <fullName evidence="2">Uncharacterized protein</fullName>
    </submittedName>
</protein>
<name>A0A2A8CZD4_9BACT</name>
<evidence type="ECO:0000313" key="3">
    <source>
        <dbReference type="Proteomes" id="UP000220102"/>
    </source>
</evidence>
<dbReference type="AlphaFoldDB" id="A0A2A8CZD4"/>
<dbReference type="RefSeq" id="WP_098074921.1">
    <property type="nucleotide sequence ID" value="NZ_PDEQ01000003.1"/>
</dbReference>
<comment type="caution">
    <text evidence="2">The sequence shown here is derived from an EMBL/GenBank/DDBJ whole genome shotgun (WGS) entry which is preliminary data.</text>
</comment>
<dbReference type="EMBL" id="PDEQ01000003">
    <property type="protein sequence ID" value="PEN13758.1"/>
    <property type="molecule type" value="Genomic_DNA"/>
</dbReference>
<dbReference type="Proteomes" id="UP000220102">
    <property type="component" value="Unassembled WGS sequence"/>
</dbReference>
<organism evidence="2 3">
    <name type="scientific">Longibacter salinarum</name>
    <dbReference type="NCBI Taxonomy" id="1850348"/>
    <lineage>
        <taxon>Bacteria</taxon>
        <taxon>Pseudomonadati</taxon>
        <taxon>Rhodothermota</taxon>
        <taxon>Rhodothermia</taxon>
        <taxon>Rhodothermales</taxon>
        <taxon>Salisaetaceae</taxon>
        <taxon>Longibacter</taxon>
    </lineage>
</organism>
<proteinExistence type="predicted"/>
<accession>A0A2A8CZD4</accession>
<feature type="compositionally biased region" description="Basic and acidic residues" evidence="1">
    <location>
        <begin position="43"/>
        <end position="60"/>
    </location>
</feature>
<gene>
    <name evidence="2" type="ORF">CRI94_06705</name>
</gene>